<dbReference type="OrthoDB" id="7779786at2759"/>
<reference evidence="3" key="1">
    <citation type="submission" date="2022-01" db="EMBL/GenBank/DDBJ databases">
        <authorList>
            <person name="King R."/>
        </authorList>
    </citation>
    <scope>NUCLEOTIDE SEQUENCE</scope>
</reference>
<evidence type="ECO:0000259" key="2">
    <source>
        <dbReference type="PROSITE" id="PS01186"/>
    </source>
</evidence>
<feature type="domain" description="EGF-like" evidence="2">
    <location>
        <begin position="82"/>
        <end position="96"/>
    </location>
</feature>
<keyword evidence="1" id="KW-0732">Signal</keyword>
<proteinExistence type="predicted"/>
<evidence type="ECO:0000256" key="1">
    <source>
        <dbReference type="SAM" id="SignalP"/>
    </source>
</evidence>
<feature type="chain" id="PRO_5040304059" description="EGF-like domain-containing protein" evidence="1">
    <location>
        <begin position="22"/>
        <end position="212"/>
    </location>
</feature>
<keyword evidence="4" id="KW-1185">Reference proteome</keyword>
<feature type="signal peptide" evidence="1">
    <location>
        <begin position="1"/>
        <end position="21"/>
    </location>
</feature>
<evidence type="ECO:0000313" key="4">
    <source>
        <dbReference type="Proteomes" id="UP001153620"/>
    </source>
</evidence>
<reference evidence="3" key="2">
    <citation type="submission" date="2022-10" db="EMBL/GenBank/DDBJ databases">
        <authorList>
            <consortium name="ENA_rothamsted_submissions"/>
            <consortium name="culmorum"/>
            <person name="King R."/>
        </authorList>
    </citation>
    <scope>NUCLEOTIDE SEQUENCE</scope>
</reference>
<protein>
    <recommendedName>
        <fullName evidence="2">EGF-like domain-containing protein</fullName>
    </recommendedName>
</protein>
<dbReference type="InterPro" id="IPR000742">
    <property type="entry name" value="EGF"/>
</dbReference>
<evidence type="ECO:0000313" key="3">
    <source>
        <dbReference type="EMBL" id="CAH1735697.1"/>
    </source>
</evidence>
<dbReference type="Proteomes" id="UP001153620">
    <property type="component" value="Chromosome 4"/>
</dbReference>
<accession>A0A9P0JB13</accession>
<dbReference type="PANTHER" id="PTHR22963">
    <property type="entry name" value="ENDOGLIN-RELATED"/>
    <property type="match status" value="1"/>
</dbReference>
<organism evidence="3 4">
    <name type="scientific">Chironomus riparius</name>
    <dbReference type="NCBI Taxonomy" id="315576"/>
    <lineage>
        <taxon>Eukaryota</taxon>
        <taxon>Metazoa</taxon>
        <taxon>Ecdysozoa</taxon>
        <taxon>Arthropoda</taxon>
        <taxon>Hexapoda</taxon>
        <taxon>Insecta</taxon>
        <taxon>Pterygota</taxon>
        <taxon>Neoptera</taxon>
        <taxon>Endopterygota</taxon>
        <taxon>Diptera</taxon>
        <taxon>Nematocera</taxon>
        <taxon>Chironomoidea</taxon>
        <taxon>Chironomidae</taxon>
        <taxon>Chironominae</taxon>
        <taxon>Chironomus</taxon>
    </lineage>
</organism>
<dbReference type="EMBL" id="OU895880">
    <property type="protein sequence ID" value="CAH1735697.1"/>
    <property type="molecule type" value="Genomic_DNA"/>
</dbReference>
<sequence length="212" mass="23079">MTMIVEYLIIVAVLLIHSTECKTISGEEESITAVSADFQECTLNAECQVSESCINKHCKNTCSLDVCGYKAECSVNNHHPVCKCGDGYIGDPFRECIRKDGVNDPEKMNLGTAPPCGFFSFQRNDSDGPSCSCLSGFSGTPPNCTPECRVNTDCTTDKVCFSFKCTNICNDVCSFNSDCKIVNHAIICNCKEGFVGDPYSLGCKQSQVEDNM</sequence>
<dbReference type="PROSITE" id="PS01186">
    <property type="entry name" value="EGF_2"/>
    <property type="match status" value="2"/>
</dbReference>
<feature type="domain" description="EGF-like" evidence="2">
    <location>
        <begin position="131"/>
        <end position="144"/>
    </location>
</feature>
<name>A0A9P0JB13_9DIPT</name>
<dbReference type="AlphaFoldDB" id="A0A9P0JB13"/>
<dbReference type="PANTHER" id="PTHR22963:SF39">
    <property type="entry name" value="DUMPY"/>
    <property type="match status" value="1"/>
</dbReference>
<gene>
    <name evidence="3" type="ORF">CHIRRI_LOCUS14954</name>
</gene>